<dbReference type="InterPro" id="IPR020449">
    <property type="entry name" value="Tscrpt_reg_AraC-type_HTH"/>
</dbReference>
<evidence type="ECO:0000256" key="8">
    <source>
        <dbReference type="SAM" id="MobiDB-lite"/>
    </source>
</evidence>
<dbReference type="Gene3D" id="1.10.10.60">
    <property type="entry name" value="Homeodomain-like"/>
    <property type="match status" value="2"/>
</dbReference>
<keyword evidence="3" id="KW-0813">Transport</keyword>
<dbReference type="PANTHER" id="PTHR30532">
    <property type="entry name" value="IRON III DICITRATE-BINDING PERIPLASMIC PROTEIN"/>
    <property type="match status" value="1"/>
</dbReference>
<keyword evidence="6" id="KW-0238">DNA-binding</keyword>
<feature type="compositionally biased region" description="Low complexity" evidence="8">
    <location>
        <begin position="353"/>
        <end position="365"/>
    </location>
</feature>
<dbReference type="GO" id="GO:0043565">
    <property type="term" value="F:sequence-specific DNA binding"/>
    <property type="evidence" value="ECO:0007669"/>
    <property type="project" value="InterPro"/>
</dbReference>
<dbReference type="PROSITE" id="PS50983">
    <property type="entry name" value="FE_B12_PBP"/>
    <property type="match status" value="1"/>
</dbReference>
<dbReference type="GO" id="GO:0003700">
    <property type="term" value="F:DNA-binding transcription factor activity"/>
    <property type="evidence" value="ECO:0007669"/>
    <property type="project" value="InterPro"/>
</dbReference>
<gene>
    <name evidence="11" type="ORF">BP422_22965</name>
</gene>
<dbReference type="RefSeq" id="WP_088909751.1">
    <property type="nucleotide sequence ID" value="NZ_CP018145.1"/>
</dbReference>
<evidence type="ECO:0000256" key="5">
    <source>
        <dbReference type="ARBA" id="ARBA00023015"/>
    </source>
</evidence>
<keyword evidence="4" id="KW-0732">Signal</keyword>
<dbReference type="SMART" id="SM00342">
    <property type="entry name" value="HTH_ARAC"/>
    <property type="match status" value="1"/>
</dbReference>
<dbReference type="InterPro" id="IPR009057">
    <property type="entry name" value="Homeodomain-like_sf"/>
</dbReference>
<dbReference type="KEGG" id="bfm:BP422_22965"/>
<proteinExistence type="inferred from homology"/>
<dbReference type="PROSITE" id="PS01124">
    <property type="entry name" value="HTH_ARAC_FAMILY_2"/>
    <property type="match status" value="1"/>
</dbReference>
<evidence type="ECO:0000259" key="9">
    <source>
        <dbReference type="PROSITE" id="PS01124"/>
    </source>
</evidence>
<protein>
    <submittedName>
        <fullName evidence="11">Fe3+-hydroxamate ABC transporter substrate-binding protein</fullName>
    </submittedName>
</protein>
<dbReference type="Gene3D" id="3.40.50.1980">
    <property type="entry name" value="Nitrogenase molybdenum iron protein domain"/>
    <property type="match status" value="2"/>
</dbReference>
<comment type="subcellular location">
    <subcellularLocation>
        <location evidence="1">Cell envelope</location>
    </subcellularLocation>
</comment>
<dbReference type="Pfam" id="PF01497">
    <property type="entry name" value="Peripla_BP_2"/>
    <property type="match status" value="1"/>
</dbReference>
<dbReference type="InterPro" id="IPR018062">
    <property type="entry name" value="HTH_AraC-typ_CS"/>
</dbReference>
<evidence type="ECO:0000256" key="4">
    <source>
        <dbReference type="ARBA" id="ARBA00022729"/>
    </source>
</evidence>
<reference evidence="11 12" key="1">
    <citation type="submission" date="2016-11" db="EMBL/GenBank/DDBJ databases">
        <authorList>
            <person name="Jaros S."/>
            <person name="Januszkiewicz K."/>
            <person name="Wedrychowicz H."/>
        </authorList>
    </citation>
    <scope>NUCLEOTIDE SEQUENCE [LARGE SCALE GENOMIC DNA]</scope>
    <source>
        <strain evidence="11 12">NF2</strain>
    </source>
</reference>
<dbReference type="PROSITE" id="PS00041">
    <property type="entry name" value="HTH_ARAC_FAMILY_1"/>
    <property type="match status" value="1"/>
</dbReference>
<evidence type="ECO:0000256" key="3">
    <source>
        <dbReference type="ARBA" id="ARBA00022448"/>
    </source>
</evidence>
<comment type="similarity">
    <text evidence="2">Belongs to the bacterial solute-binding protein 8 family.</text>
</comment>
<dbReference type="PRINTS" id="PR00032">
    <property type="entry name" value="HTHARAC"/>
</dbReference>
<dbReference type="GO" id="GO:1901678">
    <property type="term" value="P:iron coordination entity transport"/>
    <property type="evidence" value="ECO:0007669"/>
    <property type="project" value="UniProtKB-ARBA"/>
</dbReference>
<feature type="domain" description="Fe/B12 periplasmic-binding" evidence="10">
    <location>
        <begin position="406"/>
        <end position="662"/>
    </location>
</feature>
<evidence type="ECO:0000256" key="1">
    <source>
        <dbReference type="ARBA" id="ARBA00004196"/>
    </source>
</evidence>
<dbReference type="PANTHER" id="PTHR30532:SF21">
    <property type="entry name" value="SIDEROPHORE-BINDING LIPOPROTEIN YFIY-RELATED"/>
    <property type="match status" value="1"/>
</dbReference>
<dbReference type="SUPFAM" id="SSF46689">
    <property type="entry name" value="Homeodomain-like"/>
    <property type="match status" value="2"/>
</dbReference>
<dbReference type="GO" id="GO:0030288">
    <property type="term" value="C:outer membrane-bounded periplasmic space"/>
    <property type="evidence" value="ECO:0007669"/>
    <property type="project" value="TreeGrafter"/>
</dbReference>
<dbReference type="EMBL" id="CP018145">
    <property type="protein sequence ID" value="ASJ56158.1"/>
    <property type="molecule type" value="Genomic_DNA"/>
</dbReference>
<dbReference type="InterPro" id="IPR051313">
    <property type="entry name" value="Bact_iron-sidero_bind"/>
</dbReference>
<evidence type="ECO:0000256" key="2">
    <source>
        <dbReference type="ARBA" id="ARBA00008814"/>
    </source>
</evidence>
<feature type="compositionally biased region" description="Polar residues" evidence="8">
    <location>
        <begin position="367"/>
        <end position="381"/>
    </location>
</feature>
<dbReference type="InterPro" id="IPR018060">
    <property type="entry name" value="HTH_AraC"/>
</dbReference>
<evidence type="ECO:0000256" key="7">
    <source>
        <dbReference type="ARBA" id="ARBA00023163"/>
    </source>
</evidence>
<feature type="region of interest" description="Disordered" evidence="8">
    <location>
        <begin position="353"/>
        <end position="388"/>
    </location>
</feature>
<keyword evidence="7" id="KW-0804">Transcription</keyword>
<dbReference type="SUPFAM" id="SSF53807">
    <property type="entry name" value="Helical backbone' metal receptor"/>
    <property type="match status" value="1"/>
</dbReference>
<evidence type="ECO:0000259" key="10">
    <source>
        <dbReference type="PROSITE" id="PS50983"/>
    </source>
</evidence>
<evidence type="ECO:0000256" key="6">
    <source>
        <dbReference type="ARBA" id="ARBA00023125"/>
    </source>
</evidence>
<dbReference type="Proteomes" id="UP000197781">
    <property type="component" value="Chromosome"/>
</dbReference>
<feature type="domain" description="HTH araC/xylS-type" evidence="9">
    <location>
        <begin position="177"/>
        <end position="275"/>
    </location>
</feature>
<dbReference type="CDD" id="cd01146">
    <property type="entry name" value="FhuD"/>
    <property type="match status" value="1"/>
</dbReference>
<keyword evidence="5" id="KW-0805">Transcription regulation</keyword>
<name>A0A220MM09_9BACL</name>
<accession>A0A220MM09</accession>
<dbReference type="AlphaFoldDB" id="A0A220MM09"/>
<dbReference type="InterPro" id="IPR002491">
    <property type="entry name" value="ABC_transptr_periplasmic_BD"/>
</dbReference>
<evidence type="ECO:0000313" key="11">
    <source>
        <dbReference type="EMBL" id="ASJ56158.1"/>
    </source>
</evidence>
<dbReference type="Pfam" id="PF12833">
    <property type="entry name" value="HTH_18"/>
    <property type="match status" value="1"/>
</dbReference>
<sequence>MNVDDHIFLWNQASVRLHDVRHIVMRAGEQLRSYQLPASAFLFSVRGSGLIRLDGNVHAIKNCYITHAGKGTYVDIEEIKDELEYYLILYKAHLPLPCRQELLRLLEKTQPFHIQYGFTPMHQANVFVAISRMQQAWNQNGNLDKLRAKALLYQLVCELMAQMQSQGIGVSVPNLVVQAVRYIEEHFAETFTLDDLSTLLNCSSRSLQRTFKAQLAVGPIDYLIQVRIQKAQELLRQTNLGLKEVAESVGYADSYYFSRIFKKYTGFSPSMYKENPLTSEIRRQSPSLLSRYSIAGQKLWKYNDHIENENQNHSHSRDGGAVPMYKSTKAMLALNLMLSLTLLLGACSAGGTNSSNSGSGATGASKQVATQSNTTQPSANQEVKKSETRTIKHMKGELTLDFKPVRIAVLDTQYADQMLALGELPAGSVITTGDGSKFPEYLMDKLKDVHVLGTKDEPNSEAVVAMEPDLIICTEFQDKIYDNLSKIAPTIMFGRNEDWRDTLLTFGKILEKEQEAEQIVKDYQEKTNKLKAELAAKLKGESVALIRPRDNAIRLHTVEHRTAAILYSDLGLTPPKPAMDKSDTATMISLEVLPEVNADHLFVVTDKANQALTNEYKNSSIWKGLKAAKENKVYEVNTTVWIAYYGPIAINNIVDEIAEALL</sequence>
<organism evidence="11 12">
    <name type="scientific">Brevibacillus formosus</name>
    <dbReference type="NCBI Taxonomy" id="54913"/>
    <lineage>
        <taxon>Bacteria</taxon>
        <taxon>Bacillati</taxon>
        <taxon>Bacillota</taxon>
        <taxon>Bacilli</taxon>
        <taxon>Bacillales</taxon>
        <taxon>Paenibacillaceae</taxon>
        <taxon>Brevibacillus</taxon>
    </lineage>
</organism>
<evidence type="ECO:0000313" key="12">
    <source>
        <dbReference type="Proteomes" id="UP000197781"/>
    </source>
</evidence>